<dbReference type="Gene3D" id="3.30.365.10">
    <property type="entry name" value="Aldehyde oxidase/xanthine dehydrogenase, molybdopterin binding domain"/>
    <property type="match status" value="4"/>
</dbReference>
<dbReference type="Pfam" id="PF20256">
    <property type="entry name" value="MoCoBD_2"/>
    <property type="match status" value="2"/>
</dbReference>
<sequence>MDTFNKAEITRRGLLAGTGALVVSFSVANALAQEPAQQPAAPAPAKPPALPGSLNTNRFLDSWIRIDADGAITVFTGKAELGQGIRAPLIQVAAEELNVEPKDITLIGPDTAQTPDEGFTAGSQSMQNSGTAIRNASAQVRELLIAQAATQWNLPAEQLKAEGKTIVAPDGRAIGYGALVANQFLHVEAQPQSRLKSPDQFSVIGRDLQRLDIPGKVTGGVAYVQDLKLDGMVHARVVRPPSYSATLKSLDAGAVEAMPGVISVVRDGNFLAVVAEKEYQAIKAMRALQTEAQWDEPANLPDQATLPSELVALEGDVGTVAESGTPSFPNGPTFEATFTRPYIMHGSIGPSCGIALMKDDGTMDVWSHTQGVFPDREAIAQMLGLPEDKVRVIHMEGSGCYGHNGADDAAADAALIASKIQGRPIRVQWMREQEHAWEPYGPGMVTKIRASVGPDGKIDNWTYDLWSNSHSTRPGDAGSLLAGRTKSNPTPLKPPKLSISPSGNGDRNADPLYAIQNRRILWHFLPEMPLRVSALRGLGAQPNVFSIESTIDELAIAAKADPVEFRLRHLTDNRAADVVKLAADKFGWGKSEVPRDHGVGFAFARYKNHAAYLAIALELSVEPETGRVRVIRAVSAIDSGQAVNPDGIRNQTEGGILQSISWTLYEAVTFDRTRITSTDWSNYPIMRFASVPDSVEVHVIDRPGAPFLGTGEAAQGPTSAAVANAIRNATGKRLFDLPLTRERLKAAIGA</sequence>
<evidence type="ECO:0000259" key="3">
    <source>
        <dbReference type="SMART" id="SM01008"/>
    </source>
</evidence>
<dbReference type="RefSeq" id="WP_348863081.1">
    <property type="nucleotide sequence ID" value="NZ_JBEAAL010000007.1"/>
</dbReference>
<proteinExistence type="predicted"/>
<organism evidence="4 5">
    <name type="scientific">Neorhizobium phenanthreniclasticum</name>
    <dbReference type="NCBI Taxonomy" id="3157917"/>
    <lineage>
        <taxon>Bacteria</taxon>
        <taxon>Pseudomonadati</taxon>
        <taxon>Pseudomonadota</taxon>
        <taxon>Alphaproteobacteria</taxon>
        <taxon>Hyphomicrobiales</taxon>
        <taxon>Rhizobiaceae</taxon>
        <taxon>Rhizobium/Agrobacterium group</taxon>
        <taxon>Neorhizobium</taxon>
    </lineage>
</organism>
<dbReference type="EMBL" id="JBEAAL010000007">
    <property type="protein sequence ID" value="MEQ1405801.1"/>
    <property type="molecule type" value="Genomic_DNA"/>
</dbReference>
<feature type="region of interest" description="Disordered" evidence="1">
    <location>
        <begin position="474"/>
        <end position="505"/>
    </location>
</feature>
<dbReference type="PROSITE" id="PS51318">
    <property type="entry name" value="TAT"/>
    <property type="match status" value="1"/>
</dbReference>
<dbReference type="Proteomes" id="UP001496627">
    <property type="component" value="Unassembled WGS sequence"/>
</dbReference>
<dbReference type="InterPro" id="IPR052516">
    <property type="entry name" value="N-heterocyclic_Hydroxylase"/>
</dbReference>
<dbReference type="InterPro" id="IPR006311">
    <property type="entry name" value="TAT_signal"/>
</dbReference>
<keyword evidence="5" id="KW-1185">Reference proteome</keyword>
<dbReference type="SUPFAM" id="SSF56003">
    <property type="entry name" value="Molybdenum cofactor-binding domain"/>
    <property type="match status" value="2"/>
</dbReference>
<keyword evidence="2" id="KW-0732">Signal</keyword>
<dbReference type="Gene3D" id="3.90.1170.50">
    <property type="entry name" value="Aldehyde oxidase/xanthine dehydrogenase, a/b hammerhead"/>
    <property type="match status" value="1"/>
</dbReference>
<name>A0ABV0M2X9_9HYPH</name>
<protein>
    <submittedName>
        <fullName evidence="4">Molybdopterin cofactor-binding domain-containing protein</fullName>
    </submittedName>
</protein>
<feature type="domain" description="Aldehyde oxidase/xanthine dehydrogenase a/b hammerhead" evidence="3">
    <location>
        <begin position="218"/>
        <end position="298"/>
    </location>
</feature>
<dbReference type="InterPro" id="IPR046867">
    <property type="entry name" value="AldOxase/xan_DH_MoCoBD2"/>
</dbReference>
<evidence type="ECO:0000313" key="4">
    <source>
        <dbReference type="EMBL" id="MEQ1405801.1"/>
    </source>
</evidence>
<feature type="chain" id="PRO_5047497096" evidence="2">
    <location>
        <begin position="33"/>
        <end position="750"/>
    </location>
</feature>
<evidence type="ECO:0000256" key="1">
    <source>
        <dbReference type="SAM" id="MobiDB-lite"/>
    </source>
</evidence>
<comment type="caution">
    <text evidence="4">The sequence shown here is derived from an EMBL/GenBank/DDBJ whole genome shotgun (WGS) entry which is preliminary data.</text>
</comment>
<dbReference type="Pfam" id="PF02738">
    <property type="entry name" value="MoCoBD_1"/>
    <property type="match status" value="1"/>
</dbReference>
<feature type="signal peptide" evidence="2">
    <location>
        <begin position="1"/>
        <end position="32"/>
    </location>
</feature>
<dbReference type="InterPro" id="IPR037165">
    <property type="entry name" value="AldOxase/xan_DH_Mopterin-bd_sf"/>
</dbReference>
<dbReference type="SMART" id="SM01008">
    <property type="entry name" value="Ald_Xan_dh_C"/>
    <property type="match status" value="1"/>
</dbReference>
<reference evidence="4 5" key="1">
    <citation type="submission" date="2024-05" db="EMBL/GenBank/DDBJ databases">
        <title>Neorhizobium sp. Rsf11, a plant growth promoting and heavy metal resistant PAH-degrader.</title>
        <authorList>
            <person name="Golubev S.N."/>
            <person name="Muratova A.Y."/>
            <person name="Markelova M.I."/>
        </authorList>
    </citation>
    <scope>NUCLEOTIDE SEQUENCE [LARGE SCALE GENOMIC DNA]</scope>
    <source>
        <strain evidence="4 5">Rsf11</strain>
    </source>
</reference>
<evidence type="ECO:0000313" key="5">
    <source>
        <dbReference type="Proteomes" id="UP001496627"/>
    </source>
</evidence>
<accession>A0ABV0M2X9</accession>
<dbReference type="InterPro" id="IPR000674">
    <property type="entry name" value="Ald_Oxase/Xan_DH_a/b"/>
</dbReference>
<dbReference type="PANTHER" id="PTHR47495:SF1">
    <property type="entry name" value="BLL3820 PROTEIN"/>
    <property type="match status" value="1"/>
</dbReference>
<dbReference type="PANTHER" id="PTHR47495">
    <property type="entry name" value="ALDEHYDE DEHYDROGENASE"/>
    <property type="match status" value="1"/>
</dbReference>
<dbReference type="InterPro" id="IPR012368">
    <property type="entry name" value="OxRdtase_Mopterin-bd_su_IorB"/>
</dbReference>
<dbReference type="PIRSF" id="PIRSF036389">
    <property type="entry name" value="IOR_B"/>
    <property type="match status" value="1"/>
</dbReference>
<evidence type="ECO:0000256" key="2">
    <source>
        <dbReference type="SAM" id="SignalP"/>
    </source>
</evidence>
<gene>
    <name evidence="4" type="ORF">ABK249_12730</name>
</gene>
<dbReference type="InterPro" id="IPR008274">
    <property type="entry name" value="AldOxase/xan_DH_MoCoBD1"/>
</dbReference>